<comment type="caution">
    <text evidence="6">The sequence shown here is derived from an EMBL/GenBank/DDBJ whole genome shotgun (WGS) entry which is preliminary data.</text>
</comment>
<protein>
    <submittedName>
        <fullName evidence="6">Holin</fullName>
    </submittedName>
</protein>
<evidence type="ECO:0000313" key="6">
    <source>
        <dbReference type="EMBL" id="RTE09295.1"/>
    </source>
</evidence>
<dbReference type="AlphaFoldDB" id="A0A3S0BVI2"/>
<evidence type="ECO:0000256" key="4">
    <source>
        <dbReference type="ARBA" id="ARBA00023136"/>
    </source>
</evidence>
<keyword evidence="3" id="KW-1133">Transmembrane helix</keyword>
<dbReference type="RefSeq" id="WP_126141659.1">
    <property type="nucleotide sequence ID" value="NZ_RXHU01000034.1"/>
</dbReference>
<keyword evidence="7" id="KW-1185">Reference proteome</keyword>
<comment type="similarity">
    <text evidence="5">Belongs to the bacteriophage holin family. Cp-1 holin subfamily.</text>
</comment>
<dbReference type="Proteomes" id="UP000276128">
    <property type="component" value="Unassembled WGS sequence"/>
</dbReference>
<name>A0A3S0BVI2_9BACL</name>
<keyword evidence="2" id="KW-0812">Transmembrane</keyword>
<organism evidence="6 7">
    <name type="scientific">Paenibacillus whitsoniae</name>
    <dbReference type="NCBI Taxonomy" id="2496558"/>
    <lineage>
        <taxon>Bacteria</taxon>
        <taxon>Bacillati</taxon>
        <taxon>Bacillota</taxon>
        <taxon>Bacilli</taxon>
        <taxon>Bacillales</taxon>
        <taxon>Paenibacillaceae</taxon>
        <taxon>Paenibacillus</taxon>
    </lineage>
</organism>
<comment type="subcellular location">
    <subcellularLocation>
        <location evidence="1">Membrane</location>
        <topology evidence="1">Multi-pass membrane protein</topology>
    </subcellularLocation>
</comment>
<evidence type="ECO:0000256" key="3">
    <source>
        <dbReference type="ARBA" id="ARBA00022989"/>
    </source>
</evidence>
<gene>
    <name evidence="6" type="ORF">EJQ19_13010</name>
</gene>
<evidence type="ECO:0000256" key="5">
    <source>
        <dbReference type="ARBA" id="ARBA00023600"/>
    </source>
</evidence>
<dbReference type="InterPro" id="IPR006480">
    <property type="entry name" value="Phage_holin_4_1"/>
</dbReference>
<proteinExistence type="inferred from homology"/>
<dbReference type="GO" id="GO:0016020">
    <property type="term" value="C:membrane"/>
    <property type="evidence" value="ECO:0007669"/>
    <property type="project" value="UniProtKB-SubCell"/>
</dbReference>
<reference evidence="6 7" key="1">
    <citation type="submission" date="2018-12" db="EMBL/GenBank/DDBJ databases">
        <title>Bacillus ochoae sp. nov., Paenibacillus whitsoniae sp. nov., Paenibacillus spiritus sp. nov. Isolated from the Mars Exploration Rover during spacecraft assembly.</title>
        <authorList>
            <person name="Seuylemezian A."/>
            <person name="Vaishampayan P."/>
        </authorList>
    </citation>
    <scope>NUCLEOTIDE SEQUENCE [LARGE SCALE GENOMIC DNA]</scope>
    <source>
        <strain evidence="6 7">MER 54</strain>
    </source>
</reference>
<sequence>MEKSIASTLFVALGAYAFGGWTSLLVLLAIAAGVDYITGVLAMIKSGQPQSSIGFWGLIKKALMFTAIMLAHRLDQVQGTTIIMQGAIYSFLANELISISENYGKLGLPLPKPLREAIRLIKSKVGGTSK</sequence>
<keyword evidence="4" id="KW-0472">Membrane</keyword>
<evidence type="ECO:0000256" key="1">
    <source>
        <dbReference type="ARBA" id="ARBA00004141"/>
    </source>
</evidence>
<evidence type="ECO:0000256" key="2">
    <source>
        <dbReference type="ARBA" id="ARBA00022692"/>
    </source>
</evidence>
<dbReference type="OrthoDB" id="88184at2"/>
<accession>A0A3S0BVI2</accession>
<evidence type="ECO:0000313" key="7">
    <source>
        <dbReference type="Proteomes" id="UP000276128"/>
    </source>
</evidence>
<dbReference type="NCBIfam" id="TIGR01593">
    <property type="entry name" value="holin_tox_secr"/>
    <property type="match status" value="1"/>
</dbReference>
<dbReference type="EMBL" id="RXHU01000034">
    <property type="protein sequence ID" value="RTE09295.1"/>
    <property type="molecule type" value="Genomic_DNA"/>
</dbReference>
<dbReference type="Pfam" id="PF05105">
    <property type="entry name" value="Phage_holin_4_1"/>
    <property type="match status" value="1"/>
</dbReference>